<dbReference type="GO" id="GO:0017183">
    <property type="term" value="P:protein histidyl modification to diphthamide"/>
    <property type="evidence" value="ECO:0007669"/>
    <property type="project" value="TreeGrafter"/>
</dbReference>
<comment type="pathway">
    <text evidence="1">Protein modification; peptidyl-diphthamide biosynthesis.</text>
</comment>
<dbReference type="RefSeq" id="XP_049265628.1">
    <property type="nucleotide sequence ID" value="XM_049404699.1"/>
</dbReference>
<keyword evidence="4" id="KW-0436">Ligase</keyword>
<dbReference type="FunFam" id="3.90.1490.10:FF:000001">
    <property type="entry name" value="Diphthine--ammonia ligase"/>
    <property type="match status" value="1"/>
</dbReference>
<dbReference type="GeneID" id="73467885"/>
<evidence type="ECO:0000313" key="12">
    <source>
        <dbReference type="Proteomes" id="UP000694255"/>
    </source>
</evidence>
<evidence type="ECO:0000256" key="5">
    <source>
        <dbReference type="ARBA" id="ARBA00022741"/>
    </source>
</evidence>
<keyword evidence="5" id="KW-0547">Nucleotide-binding</keyword>
<evidence type="ECO:0000259" key="10">
    <source>
        <dbReference type="Pfam" id="PF01902"/>
    </source>
</evidence>
<evidence type="ECO:0000256" key="3">
    <source>
        <dbReference type="ARBA" id="ARBA00018426"/>
    </source>
</evidence>
<keyword evidence="12" id="KW-1185">Reference proteome</keyword>
<dbReference type="GO" id="GO:0017178">
    <property type="term" value="F:diphthine-ammonia ligase activity"/>
    <property type="evidence" value="ECO:0007669"/>
    <property type="project" value="UniProtKB-EC"/>
</dbReference>
<gene>
    <name evidence="11" type="ORF">J8A68_001084</name>
</gene>
<dbReference type="InterPro" id="IPR002761">
    <property type="entry name" value="Diphthami_syn_dom"/>
</dbReference>
<dbReference type="EMBL" id="JAGSYN010000050">
    <property type="protein sequence ID" value="KAG7665396.1"/>
    <property type="molecule type" value="Genomic_DNA"/>
</dbReference>
<evidence type="ECO:0000256" key="7">
    <source>
        <dbReference type="ARBA" id="ARBA00029814"/>
    </source>
</evidence>
<sequence length="645" mass="72248">MKFVALISGGKDSFFNIYHCLSQGHELIALGNLHPKEIDQHEIDSFMFQTVGHDIIEYYASCLDVPLYRQSITGSSSNQNLEYSPTQNDEIEDLHELLSTIKASHPDLEAVSCGAILSHYQRTRVENVCDRLKLTSLAYLWQRDQYELMQEMCNNQLDARIIKVAAIGLNKNHLGKSITELFPTLVKLNQLYQVHICGEGGEFETMVFDCPLFRTKKLEIAAKEVVGDPSDDVYYLKMKVELVDKDSSELELIEPPALLEEGFENILLSGGTSNKEADNVSLANLTLEEHIAPSITPPSIVSTNSKLYISNLTSSESNLEQQASDIFLQLKTMLDENNLTVNNIQHVSLLLSDMNQFGAINKVYGEQFQNIYLPPSRICIETTLLCSVQFSCVVLKNIEPKSGIHIRSRSYWGPQNIGPYSQSIVDNQTTYKLASLSGQIPLIPSTMDLSNNGINFNSALSLQHLYRVKNLVNVKKLGSIICFMNDSSYLSTVCHTWKEFMESIENTPENIKNLVVVKVSALPRGADVEWGGFSYEDVTGMYDDSDSEEEIDASSDNLIEEFDDSNICPVGKGELSITTLFTSRKELVDKIIQVNRSKNFLQVLASLPNLSKIDSKGSFESLPVQNVYNSKGQEFAFGLIWKVEN</sequence>
<reference evidence="11 12" key="1">
    <citation type="journal article" date="2021" name="DNA Res.">
        <title>Genome analysis of Candida subhashii reveals its hybrid nature and dual mitochondrial genome conformations.</title>
        <authorList>
            <person name="Mixao V."/>
            <person name="Hegedusova E."/>
            <person name="Saus E."/>
            <person name="Pryszcz L.P."/>
            <person name="Cillingova A."/>
            <person name="Nosek J."/>
            <person name="Gabaldon T."/>
        </authorList>
    </citation>
    <scope>NUCLEOTIDE SEQUENCE [LARGE SCALE GENOMIC DNA]</scope>
    <source>
        <strain evidence="11 12">CBS 10753</strain>
    </source>
</reference>
<evidence type="ECO:0000256" key="1">
    <source>
        <dbReference type="ARBA" id="ARBA00005156"/>
    </source>
</evidence>
<evidence type="ECO:0000256" key="9">
    <source>
        <dbReference type="ARBA" id="ARBA00048108"/>
    </source>
</evidence>
<dbReference type="OrthoDB" id="686384at2759"/>
<evidence type="ECO:0000313" key="11">
    <source>
        <dbReference type="EMBL" id="KAG7665396.1"/>
    </source>
</evidence>
<name>A0A8J5QRK4_9ASCO</name>
<dbReference type="PANTHER" id="PTHR12196">
    <property type="entry name" value="DOMAIN OF UNKNOWN FUNCTION 71 DUF71 -CONTAINING PROTEIN"/>
    <property type="match status" value="1"/>
</dbReference>
<dbReference type="CDD" id="cd06156">
    <property type="entry name" value="eu_AANH_C_2"/>
    <property type="match status" value="1"/>
</dbReference>
<dbReference type="CDD" id="cd01994">
    <property type="entry name" value="AANH_PF0828-like"/>
    <property type="match status" value="1"/>
</dbReference>
<dbReference type="Pfam" id="PF01902">
    <property type="entry name" value="Diphthami_syn_2"/>
    <property type="match status" value="1"/>
</dbReference>
<dbReference type="Pfam" id="PF01042">
    <property type="entry name" value="Ribonuc_L-PSP"/>
    <property type="match status" value="1"/>
</dbReference>
<feature type="domain" description="Diphthamide synthase" evidence="10">
    <location>
        <begin position="1"/>
        <end position="226"/>
    </location>
</feature>
<dbReference type="InterPro" id="IPR030662">
    <property type="entry name" value="DPH6/MJ0570"/>
</dbReference>
<evidence type="ECO:0000256" key="4">
    <source>
        <dbReference type="ARBA" id="ARBA00022598"/>
    </source>
</evidence>
<comment type="catalytic activity">
    <reaction evidence="9">
        <text>diphthine-[translation elongation factor 2] + NH4(+) + ATP = diphthamide-[translation elongation factor 2] + AMP + diphosphate + H(+)</text>
        <dbReference type="Rhea" id="RHEA:19753"/>
        <dbReference type="Rhea" id="RHEA-COMP:10172"/>
        <dbReference type="Rhea" id="RHEA-COMP:10174"/>
        <dbReference type="ChEBI" id="CHEBI:15378"/>
        <dbReference type="ChEBI" id="CHEBI:16692"/>
        <dbReference type="ChEBI" id="CHEBI:28938"/>
        <dbReference type="ChEBI" id="CHEBI:30616"/>
        <dbReference type="ChEBI" id="CHEBI:33019"/>
        <dbReference type="ChEBI" id="CHEBI:82696"/>
        <dbReference type="ChEBI" id="CHEBI:456215"/>
        <dbReference type="EC" id="6.3.1.14"/>
    </reaction>
</comment>
<proteinExistence type="predicted"/>
<dbReference type="InterPro" id="IPR006175">
    <property type="entry name" value="YjgF/YER057c/UK114"/>
</dbReference>
<dbReference type="CDD" id="cd06155">
    <property type="entry name" value="eu_AANH_C_1"/>
    <property type="match status" value="1"/>
</dbReference>
<dbReference type="EC" id="6.3.1.14" evidence="2"/>
<dbReference type="AlphaFoldDB" id="A0A8J5QRK4"/>
<keyword evidence="6" id="KW-0067">ATP-binding</keyword>
<evidence type="ECO:0000256" key="6">
    <source>
        <dbReference type="ARBA" id="ARBA00022840"/>
    </source>
</evidence>
<dbReference type="FunFam" id="3.40.50.620:FF:000145">
    <property type="entry name" value="ATP-binding domain containing protein"/>
    <property type="match status" value="1"/>
</dbReference>
<dbReference type="NCBIfam" id="TIGR00290">
    <property type="entry name" value="MJ0570_dom"/>
    <property type="match status" value="1"/>
</dbReference>
<evidence type="ECO:0000256" key="2">
    <source>
        <dbReference type="ARBA" id="ARBA00012089"/>
    </source>
</evidence>
<protein>
    <recommendedName>
        <fullName evidence="3">Diphthine--ammonia ligase</fullName>
        <ecNumber evidence="2">6.3.1.14</ecNumber>
    </recommendedName>
    <alternativeName>
        <fullName evidence="7">Diphthamide synthase</fullName>
    </alternativeName>
    <alternativeName>
        <fullName evidence="8">Diphthamide synthetase</fullName>
    </alternativeName>
</protein>
<accession>A0A8J5QRK4</accession>
<dbReference type="PANTHER" id="PTHR12196:SF2">
    <property type="entry name" value="DIPHTHINE--AMMONIA LIGASE"/>
    <property type="match status" value="1"/>
</dbReference>
<dbReference type="GO" id="GO:0005524">
    <property type="term" value="F:ATP binding"/>
    <property type="evidence" value="ECO:0007669"/>
    <property type="project" value="UniProtKB-KW"/>
</dbReference>
<comment type="caution">
    <text evidence="11">The sequence shown here is derived from an EMBL/GenBank/DDBJ whole genome shotgun (WGS) entry which is preliminary data.</text>
</comment>
<evidence type="ECO:0000256" key="8">
    <source>
        <dbReference type="ARBA" id="ARBA00031552"/>
    </source>
</evidence>
<organism evidence="11 12">
    <name type="scientific">[Candida] subhashii</name>
    <dbReference type="NCBI Taxonomy" id="561895"/>
    <lineage>
        <taxon>Eukaryota</taxon>
        <taxon>Fungi</taxon>
        <taxon>Dikarya</taxon>
        <taxon>Ascomycota</taxon>
        <taxon>Saccharomycotina</taxon>
        <taxon>Pichiomycetes</taxon>
        <taxon>Debaryomycetaceae</taxon>
        <taxon>Spathaspora</taxon>
    </lineage>
</organism>
<dbReference type="Proteomes" id="UP000694255">
    <property type="component" value="Unassembled WGS sequence"/>
</dbReference>